<dbReference type="EMBL" id="KV425923">
    <property type="protein sequence ID" value="KZV98070.1"/>
    <property type="molecule type" value="Genomic_DNA"/>
</dbReference>
<protein>
    <recommendedName>
        <fullName evidence="3">F-box domain-containing protein</fullName>
    </recommendedName>
</protein>
<evidence type="ECO:0000313" key="2">
    <source>
        <dbReference type="Proteomes" id="UP000077266"/>
    </source>
</evidence>
<evidence type="ECO:0000313" key="1">
    <source>
        <dbReference type="EMBL" id="KZV98070.1"/>
    </source>
</evidence>
<gene>
    <name evidence="1" type="ORF">EXIGLDRAFT_333323</name>
</gene>
<reference evidence="1 2" key="1">
    <citation type="journal article" date="2016" name="Mol. Biol. Evol.">
        <title>Comparative Genomics of Early-Diverging Mushroom-Forming Fungi Provides Insights into the Origins of Lignocellulose Decay Capabilities.</title>
        <authorList>
            <person name="Nagy L.G."/>
            <person name="Riley R."/>
            <person name="Tritt A."/>
            <person name="Adam C."/>
            <person name="Daum C."/>
            <person name="Floudas D."/>
            <person name="Sun H."/>
            <person name="Yadav J.S."/>
            <person name="Pangilinan J."/>
            <person name="Larsson K.H."/>
            <person name="Matsuura K."/>
            <person name="Barry K."/>
            <person name="Labutti K."/>
            <person name="Kuo R."/>
            <person name="Ohm R.A."/>
            <person name="Bhattacharya S.S."/>
            <person name="Shirouzu T."/>
            <person name="Yoshinaga Y."/>
            <person name="Martin F.M."/>
            <person name="Grigoriev I.V."/>
            <person name="Hibbett D.S."/>
        </authorList>
    </citation>
    <scope>NUCLEOTIDE SEQUENCE [LARGE SCALE GENOMIC DNA]</scope>
    <source>
        <strain evidence="1 2">HHB12029</strain>
    </source>
</reference>
<accession>A0A165LMQ8</accession>
<name>A0A165LMQ8_EXIGL</name>
<proteinExistence type="predicted"/>
<dbReference type="InParanoid" id="A0A165LMQ8"/>
<dbReference type="Proteomes" id="UP000077266">
    <property type="component" value="Unassembled WGS sequence"/>
</dbReference>
<sequence length="278" mass="30864">MTLTPTSTRFEMPAEIALFILEHAARDHVFTDRSWVASLCLVCRAAQTTVTPILYRVLDLTTNTSPLLDPRSLDLGLFDTHTRILIARRAYNVLLPPLRNIDVLVCTFEQYWPLFYYNSRPPPPPAAVLLTTDFSGAHPTTLSIVGIFAQVTHLALPFSLAMTFMTVHLPSLPRISHVFVEMVPWRGGMVLAEALVDIVRVFLANAKGLRRIVCRMATIPDVVGRKGVRDGLMSLQDERVALNDAATEHASVADLFAEDALGGSSLWESGIPVYRRNK</sequence>
<organism evidence="1 2">
    <name type="scientific">Exidia glandulosa HHB12029</name>
    <dbReference type="NCBI Taxonomy" id="1314781"/>
    <lineage>
        <taxon>Eukaryota</taxon>
        <taxon>Fungi</taxon>
        <taxon>Dikarya</taxon>
        <taxon>Basidiomycota</taxon>
        <taxon>Agaricomycotina</taxon>
        <taxon>Agaricomycetes</taxon>
        <taxon>Auriculariales</taxon>
        <taxon>Exidiaceae</taxon>
        <taxon>Exidia</taxon>
    </lineage>
</organism>
<evidence type="ECO:0008006" key="3">
    <source>
        <dbReference type="Google" id="ProtNLM"/>
    </source>
</evidence>
<dbReference type="AlphaFoldDB" id="A0A165LMQ8"/>
<keyword evidence="2" id="KW-1185">Reference proteome</keyword>